<dbReference type="AlphaFoldDB" id="A0A160TDZ6"/>
<sequence length="278" mass="31474">MLVKISFFLLLLLRSTISSADTIDSDFLDNELPPPHTGTSMEYRTGVWLLKIEDVANYETVSGSDYTVSKLEVKTTAWVYALLEGALIGFEDNTFIYDFINHRPFSFYFDEDLKDGDAADIEITDSGYRLKNYYKESSTDKQIVTGELVVSFSDDGRLLGYGEYGFHPKGLVKRFDGENLLGHKRKITGVKLSDTASFDDNLDITLNGSQYLLSPVGIKRVERLLDDRTSTTAVELIWNQSGLDSFFQLPRFDGYDFSFSILTSDDEVVDYSLTFNEN</sequence>
<proteinExistence type="predicted"/>
<evidence type="ECO:0000313" key="1">
    <source>
        <dbReference type="EMBL" id="CUS42143.1"/>
    </source>
</evidence>
<accession>A0A160TDZ6</accession>
<name>A0A160TDZ6_9ZZZZ</name>
<protein>
    <submittedName>
        <fullName evidence="1">Uncharacterized protein</fullName>
    </submittedName>
</protein>
<organism evidence="1">
    <name type="scientific">hydrothermal vent metagenome</name>
    <dbReference type="NCBI Taxonomy" id="652676"/>
    <lineage>
        <taxon>unclassified sequences</taxon>
        <taxon>metagenomes</taxon>
        <taxon>ecological metagenomes</taxon>
    </lineage>
</organism>
<reference evidence="1" key="1">
    <citation type="submission" date="2015-10" db="EMBL/GenBank/DDBJ databases">
        <authorList>
            <person name="Gilbert D.G."/>
        </authorList>
    </citation>
    <scope>NUCLEOTIDE SEQUENCE</scope>
</reference>
<gene>
    <name evidence="1" type="ORF">MGWOODY_Tha1425</name>
</gene>
<dbReference type="EMBL" id="CZQC01000061">
    <property type="protein sequence ID" value="CUS42143.1"/>
    <property type="molecule type" value="Genomic_DNA"/>
</dbReference>